<dbReference type="AlphaFoldDB" id="A0A3R9GBY1"/>
<proteinExistence type="predicted"/>
<organism evidence="1 2">
    <name type="scientific">Atlantibacter subterraneus</name>
    <dbReference type="NCBI Taxonomy" id="255519"/>
    <lineage>
        <taxon>Bacteria</taxon>
        <taxon>Pseudomonadati</taxon>
        <taxon>Pseudomonadota</taxon>
        <taxon>Gammaproteobacteria</taxon>
        <taxon>Enterobacterales</taxon>
        <taxon>Enterobacteriaceae</taxon>
        <taxon>Atlantibacter</taxon>
    </lineage>
</organism>
<dbReference type="OrthoDB" id="6604793at2"/>
<dbReference type="Proteomes" id="UP000275331">
    <property type="component" value="Unassembled WGS sequence"/>
</dbReference>
<evidence type="ECO:0000313" key="1">
    <source>
        <dbReference type="EMBL" id="RSE27429.1"/>
    </source>
</evidence>
<reference evidence="1 2" key="1">
    <citation type="submission" date="2018-10" db="EMBL/GenBank/DDBJ databases">
        <title>Transmission dynamics of multidrug resistant bacteria on intensive care unit surfaces.</title>
        <authorList>
            <person name="D'Souza A.W."/>
            <person name="Potter R.F."/>
            <person name="Wallace M."/>
            <person name="Shupe A."/>
            <person name="Patel S."/>
            <person name="Sun S."/>
            <person name="Gul D."/>
            <person name="Kwon J.H."/>
            <person name="Andleeb S."/>
            <person name="Burnham C.-A.D."/>
            <person name="Dantas G."/>
        </authorList>
    </citation>
    <scope>NUCLEOTIDE SEQUENCE [LARGE SCALE GENOMIC DNA]</scope>
    <source>
        <strain evidence="1 2">AS_373</strain>
    </source>
</reference>
<name>A0A3R9GBY1_9ENTR</name>
<gene>
    <name evidence="1" type="ORF">EGT71_08770</name>
</gene>
<accession>A0A3R9GBY1</accession>
<evidence type="ECO:0000313" key="2">
    <source>
        <dbReference type="Proteomes" id="UP000275331"/>
    </source>
</evidence>
<protein>
    <submittedName>
        <fullName evidence="1">Uncharacterized protein</fullName>
    </submittedName>
</protein>
<sequence>MQLWPVGMQFTREVVIPLGFGLSPEEGIEPAGYEDFPVMVTFTVPPFDAVVKTWQNREQAKAYPLFRQFIVGWDQEDTLTDQVMMGFLYAYPGTDEAMFRAWCDHMKEVLTNRQLAFPLVSNSIN</sequence>
<comment type="caution">
    <text evidence="1">The sequence shown here is derived from an EMBL/GenBank/DDBJ whole genome shotgun (WGS) entry which is preliminary data.</text>
</comment>
<dbReference type="EMBL" id="RHXB01000004">
    <property type="protein sequence ID" value="RSE27429.1"/>
    <property type="molecule type" value="Genomic_DNA"/>
</dbReference>